<evidence type="ECO:0000256" key="1">
    <source>
        <dbReference type="SAM" id="MobiDB-lite"/>
    </source>
</evidence>
<sequence>MNDYYGNEQGNQPPFPRQQQSGFDPNRLPPRQQSASDIMSITMTPEEKKVLGECQTQATIRGVSLGALATGACYYLMNNGTLKKNRLILGLTSFSGFIIGSMSYRTTCMQKLMALPNSDFKARILQAQNMNNREYQPRDGESQAWFDGKTANDSKLPTDDFSPMGHALDIEPYQTPDYDSLSRGAIDNDAGFKLNPPLPNNNSYVNYDDLRRKNRIDYENRAIPQSSPYQPPSAYQPPPPQQQPIVQKPPTYDGGVFDPPPRSNDYWR</sequence>
<keyword evidence="5" id="KW-1185">Reference proteome</keyword>
<feature type="compositionally biased region" description="Pro residues" evidence="1">
    <location>
        <begin position="229"/>
        <end position="242"/>
    </location>
</feature>
<dbReference type="AlphaFoldDB" id="A0A834XKT3"/>
<feature type="region of interest" description="Disordered" evidence="1">
    <location>
        <begin position="1"/>
        <end position="33"/>
    </location>
</feature>
<comment type="caution">
    <text evidence="4">The sequence shown here is derived from an EMBL/GenBank/DDBJ whole genome shotgun (WGS) entry which is preliminary data.</text>
</comment>
<dbReference type="InterPro" id="IPR009764">
    <property type="entry name" value="OCIA_dom"/>
</dbReference>
<dbReference type="EMBL" id="JACMRX010000005">
    <property type="protein sequence ID" value="KAF7988511.1"/>
    <property type="molecule type" value="Genomic_DNA"/>
</dbReference>
<protein>
    <recommendedName>
        <fullName evidence="3">OCIA domain-containing protein</fullName>
    </recommendedName>
</protein>
<organism evidence="4 5">
    <name type="scientific">Aphidius gifuensis</name>
    <name type="common">Parasitoid wasp</name>
    <dbReference type="NCBI Taxonomy" id="684658"/>
    <lineage>
        <taxon>Eukaryota</taxon>
        <taxon>Metazoa</taxon>
        <taxon>Ecdysozoa</taxon>
        <taxon>Arthropoda</taxon>
        <taxon>Hexapoda</taxon>
        <taxon>Insecta</taxon>
        <taxon>Pterygota</taxon>
        <taxon>Neoptera</taxon>
        <taxon>Endopterygota</taxon>
        <taxon>Hymenoptera</taxon>
        <taxon>Apocrita</taxon>
        <taxon>Ichneumonoidea</taxon>
        <taxon>Braconidae</taxon>
        <taxon>Aphidiinae</taxon>
        <taxon>Aphidius</taxon>
    </lineage>
</organism>
<dbReference type="PANTHER" id="PTHR13336">
    <property type="entry name" value="OVARIAN CARCINOMA IMMUNOREACTIVE ANTIGEN"/>
    <property type="match status" value="1"/>
</dbReference>
<dbReference type="Pfam" id="PF07051">
    <property type="entry name" value="OCIA"/>
    <property type="match status" value="1"/>
</dbReference>
<keyword evidence="2" id="KW-0472">Membrane</keyword>
<name>A0A834XKT3_APHGI</name>
<keyword evidence="2" id="KW-0812">Transmembrane</keyword>
<gene>
    <name evidence="4" type="ORF">HCN44_001084</name>
</gene>
<dbReference type="OrthoDB" id="6513616at2759"/>
<keyword evidence="2" id="KW-1133">Transmembrane helix</keyword>
<accession>A0A834XKT3</accession>
<feature type="compositionally biased region" description="Polar residues" evidence="1">
    <location>
        <begin position="8"/>
        <end position="23"/>
    </location>
</feature>
<feature type="domain" description="OCIA" evidence="3">
    <location>
        <begin position="42"/>
        <end position="118"/>
    </location>
</feature>
<dbReference type="InterPro" id="IPR040187">
    <property type="entry name" value="OCAD1/2"/>
</dbReference>
<evidence type="ECO:0000313" key="4">
    <source>
        <dbReference type="EMBL" id="KAF7988511.1"/>
    </source>
</evidence>
<evidence type="ECO:0000259" key="3">
    <source>
        <dbReference type="Pfam" id="PF07051"/>
    </source>
</evidence>
<dbReference type="PANTHER" id="PTHR13336:SF3">
    <property type="entry name" value="OCIA DOMAIN-CONTAINING PROTEIN 1"/>
    <property type="match status" value="1"/>
</dbReference>
<reference evidence="4 5" key="1">
    <citation type="submission" date="2020-08" db="EMBL/GenBank/DDBJ databases">
        <title>Aphidius gifuensis genome sequencing and assembly.</title>
        <authorList>
            <person name="Du Z."/>
        </authorList>
    </citation>
    <scope>NUCLEOTIDE SEQUENCE [LARGE SCALE GENOMIC DNA]</scope>
    <source>
        <strain evidence="4">YNYX2018</strain>
        <tissue evidence="4">Adults</tissue>
    </source>
</reference>
<evidence type="ECO:0000313" key="5">
    <source>
        <dbReference type="Proteomes" id="UP000639338"/>
    </source>
</evidence>
<feature type="region of interest" description="Disordered" evidence="1">
    <location>
        <begin position="219"/>
        <end position="268"/>
    </location>
</feature>
<evidence type="ECO:0000256" key="2">
    <source>
        <dbReference type="SAM" id="Phobius"/>
    </source>
</evidence>
<feature type="region of interest" description="Disordered" evidence="1">
    <location>
        <begin position="135"/>
        <end position="158"/>
    </location>
</feature>
<proteinExistence type="predicted"/>
<dbReference type="Proteomes" id="UP000639338">
    <property type="component" value="Unassembled WGS sequence"/>
</dbReference>
<dbReference type="GO" id="GO:0005768">
    <property type="term" value="C:endosome"/>
    <property type="evidence" value="ECO:0007669"/>
    <property type="project" value="TreeGrafter"/>
</dbReference>
<feature type="transmembrane region" description="Helical" evidence="2">
    <location>
        <begin position="87"/>
        <end position="104"/>
    </location>
</feature>